<gene>
    <name evidence="1" type="ORF">TSPGSL018_26655</name>
</gene>
<reference evidence="1" key="1">
    <citation type="submission" date="2014-05" db="EMBL/GenBank/DDBJ databases">
        <title>The transcriptome of the halophilic microalga Tetraselmis sp. GSL018 isolated from the Great Salt Lake, Utah.</title>
        <authorList>
            <person name="Jinkerson R.E."/>
            <person name="D'Adamo S."/>
            <person name="Posewitz M.C."/>
        </authorList>
    </citation>
    <scope>NUCLEOTIDE SEQUENCE</scope>
    <source>
        <strain evidence="1">GSL018</strain>
    </source>
</reference>
<accession>A0A061RUG7</accession>
<protein>
    <submittedName>
        <fullName evidence="1">Uncharacterized protein</fullName>
    </submittedName>
</protein>
<name>A0A061RUG7_9CHLO</name>
<sequence>MLYEGSRGMNARLSGLSIRVQGLLEIGI</sequence>
<proteinExistence type="predicted"/>
<organism evidence="1">
    <name type="scientific">Tetraselmis sp. GSL018</name>
    <dbReference type="NCBI Taxonomy" id="582737"/>
    <lineage>
        <taxon>Eukaryota</taxon>
        <taxon>Viridiplantae</taxon>
        <taxon>Chlorophyta</taxon>
        <taxon>core chlorophytes</taxon>
        <taxon>Chlorodendrophyceae</taxon>
        <taxon>Chlorodendrales</taxon>
        <taxon>Chlorodendraceae</taxon>
        <taxon>Tetraselmis</taxon>
    </lineage>
</organism>
<dbReference type="EMBL" id="GBEZ01011617">
    <property type="protein sequence ID" value="JAC74186.1"/>
    <property type="molecule type" value="Transcribed_RNA"/>
</dbReference>
<dbReference type="AlphaFoldDB" id="A0A061RUG7"/>
<evidence type="ECO:0000313" key="1">
    <source>
        <dbReference type="EMBL" id="JAC74186.1"/>
    </source>
</evidence>